<dbReference type="EMBL" id="QQXL01000001">
    <property type="protein sequence ID" value="RKW71630.1"/>
    <property type="molecule type" value="Genomic_DNA"/>
</dbReference>
<proteinExistence type="predicted"/>
<dbReference type="Pfam" id="PF02585">
    <property type="entry name" value="PIG-L"/>
    <property type="match status" value="1"/>
</dbReference>
<dbReference type="GO" id="GO:0016137">
    <property type="term" value="P:glycoside metabolic process"/>
    <property type="evidence" value="ECO:0007669"/>
    <property type="project" value="UniProtKB-ARBA"/>
</dbReference>
<dbReference type="AlphaFoldDB" id="A0A496PM62"/>
<protein>
    <submittedName>
        <fullName evidence="2">PIG-L family deacetylase</fullName>
    </submittedName>
</protein>
<dbReference type="GO" id="GO:0016811">
    <property type="term" value="F:hydrolase activity, acting on carbon-nitrogen (but not peptide) bonds, in linear amides"/>
    <property type="evidence" value="ECO:0007669"/>
    <property type="project" value="TreeGrafter"/>
</dbReference>
<evidence type="ECO:0000256" key="1">
    <source>
        <dbReference type="ARBA" id="ARBA00022833"/>
    </source>
</evidence>
<gene>
    <name evidence="2" type="ORF">DWQ67_01985</name>
</gene>
<dbReference type="InterPro" id="IPR003737">
    <property type="entry name" value="GlcNAc_PI_deacetylase-related"/>
</dbReference>
<dbReference type="Proteomes" id="UP000273119">
    <property type="component" value="Unassembled WGS sequence"/>
</dbReference>
<keyword evidence="1" id="KW-0862">Zinc</keyword>
<name>A0A496PM62_9MICC</name>
<keyword evidence="3" id="KW-1185">Reference proteome</keyword>
<organism evidence="2 3">
    <name type="scientific">Galactobacter caseinivorans</name>
    <dbReference type="NCBI Taxonomy" id="2676123"/>
    <lineage>
        <taxon>Bacteria</taxon>
        <taxon>Bacillati</taxon>
        <taxon>Actinomycetota</taxon>
        <taxon>Actinomycetes</taxon>
        <taxon>Micrococcales</taxon>
        <taxon>Micrococcaceae</taxon>
        <taxon>Galactobacter</taxon>
    </lineage>
</organism>
<reference evidence="2 3" key="1">
    <citation type="submission" date="2018-07" db="EMBL/GenBank/DDBJ databases">
        <title>Arthrobacter sp. nov., isolated from raw cow's milk with high bacterial count.</title>
        <authorList>
            <person name="Hahne J."/>
            <person name="Isele D."/>
            <person name="Lipski A."/>
        </authorList>
    </citation>
    <scope>NUCLEOTIDE SEQUENCE [LARGE SCALE GENOMIC DNA]</scope>
    <source>
        <strain evidence="2 3">JZ R-183</strain>
    </source>
</reference>
<dbReference type="RefSeq" id="WP_121483893.1">
    <property type="nucleotide sequence ID" value="NZ_QQXL01000001.1"/>
</dbReference>
<comment type="caution">
    <text evidence="2">The sequence shown here is derived from an EMBL/GenBank/DDBJ whole genome shotgun (WGS) entry which is preliminary data.</text>
</comment>
<dbReference type="PANTHER" id="PTHR12993">
    <property type="entry name" value="N-ACETYLGLUCOSAMINYL-PHOSPHATIDYLINOSITOL DE-N-ACETYLASE-RELATED"/>
    <property type="match status" value="1"/>
</dbReference>
<dbReference type="InterPro" id="IPR024078">
    <property type="entry name" value="LmbE-like_dom_sf"/>
</dbReference>
<dbReference type="PANTHER" id="PTHR12993:SF11">
    <property type="entry name" value="N-ACETYLGLUCOSAMINYL-PHOSPHATIDYLINOSITOL DE-N-ACETYLASE"/>
    <property type="match status" value="1"/>
</dbReference>
<dbReference type="SUPFAM" id="SSF102588">
    <property type="entry name" value="LmbE-like"/>
    <property type="match status" value="1"/>
</dbReference>
<evidence type="ECO:0000313" key="2">
    <source>
        <dbReference type="EMBL" id="RKW71630.1"/>
    </source>
</evidence>
<sequence length="253" mass="27397">MSAEPLRQLPADVTSIVAFGAHPDDVDFGASATLARFAQAGVAVRYVVLTQGDAGGFEDAGREGIQATRAAEQRQAAEAVGALSVEVWDELDGHLAPTDALQRRVVKVLREHRPQLVLCPHPERDYERLQRSHPDHLACGEIITRAVYPALENPYAYPELQDAGLHAYKLRHLWFYGAPAARENTAVEIGGQLETKLQALMAHLSQHPDPQRMREFVAAQAQAVAANAGLPEGSFAEAFHTVEVNGPATIAGF</sequence>
<accession>A0A496PM62</accession>
<evidence type="ECO:0000313" key="3">
    <source>
        <dbReference type="Proteomes" id="UP000273119"/>
    </source>
</evidence>
<dbReference type="Gene3D" id="3.40.50.10320">
    <property type="entry name" value="LmbE-like"/>
    <property type="match status" value="1"/>
</dbReference>